<sequence>MGIKKHGDYDFERMRKDMPNLDFVTFKCPHCTDKEGNFAKIVLYVPKDDEYKIATQCNCNGQEDRCAFILTLMKTYNNEKMLKKLEDTLTEKSF</sequence>
<reference evidence="1 2" key="1">
    <citation type="submission" date="2023-03" db="EMBL/GenBank/DDBJ databases">
        <title>Complete genome sequence of Tepidibacter sp. SWIR-1, isolated from a deep-sea hydrothermal vent.</title>
        <authorList>
            <person name="Li X."/>
        </authorList>
    </citation>
    <scope>NUCLEOTIDE SEQUENCE [LARGE SCALE GENOMIC DNA]</scope>
    <source>
        <strain evidence="1 2">SWIR-1</strain>
    </source>
</reference>
<dbReference type="Proteomes" id="UP001222800">
    <property type="component" value="Chromosome"/>
</dbReference>
<dbReference type="RefSeq" id="WP_277731684.1">
    <property type="nucleotide sequence ID" value="NZ_CP120733.1"/>
</dbReference>
<accession>A0ABY8EA20</accession>
<name>A0ABY8EA20_9FIRM</name>
<proteinExistence type="predicted"/>
<evidence type="ECO:0000313" key="2">
    <source>
        <dbReference type="Proteomes" id="UP001222800"/>
    </source>
</evidence>
<evidence type="ECO:0000313" key="1">
    <source>
        <dbReference type="EMBL" id="WFD09744.1"/>
    </source>
</evidence>
<keyword evidence="2" id="KW-1185">Reference proteome</keyword>
<dbReference type="EMBL" id="CP120733">
    <property type="protein sequence ID" value="WFD09744.1"/>
    <property type="molecule type" value="Genomic_DNA"/>
</dbReference>
<gene>
    <name evidence="1" type="ORF">P4S50_15305</name>
</gene>
<protein>
    <recommendedName>
        <fullName evidence="3">Phage protein</fullName>
    </recommendedName>
</protein>
<evidence type="ECO:0008006" key="3">
    <source>
        <dbReference type="Google" id="ProtNLM"/>
    </source>
</evidence>
<organism evidence="1 2">
    <name type="scientific">Tepidibacter hydrothermalis</name>
    <dbReference type="NCBI Taxonomy" id="3036126"/>
    <lineage>
        <taxon>Bacteria</taxon>
        <taxon>Bacillati</taxon>
        <taxon>Bacillota</taxon>
        <taxon>Clostridia</taxon>
        <taxon>Peptostreptococcales</taxon>
        <taxon>Peptostreptococcaceae</taxon>
        <taxon>Tepidibacter</taxon>
    </lineage>
</organism>